<comment type="caution">
    <text evidence="2">The sequence shown here is derived from an EMBL/GenBank/DDBJ whole genome shotgun (WGS) entry which is preliminary data.</text>
</comment>
<evidence type="ECO:0000313" key="3">
    <source>
        <dbReference type="Proteomes" id="UP000007151"/>
    </source>
</evidence>
<dbReference type="AlphaFoldDB" id="A0A212EUS4"/>
<evidence type="ECO:0000256" key="1">
    <source>
        <dbReference type="SAM" id="MobiDB-lite"/>
    </source>
</evidence>
<sequence length="131" mass="14591">MKHARRSPAASLQPNYVRRDIDRSQTNFCVKPNDEMTNEINRPLPHDTRTITSSSVLVFRVVHQMFVHVQQVVSIKNAGRRSGTVGAAADWHTPGSRTQANTHHLPPTPETYNLEAGPRGDLGPIHLVVLD</sequence>
<dbReference type="Proteomes" id="UP000007151">
    <property type="component" value="Unassembled WGS sequence"/>
</dbReference>
<protein>
    <submittedName>
        <fullName evidence="2">Uncharacterized protein</fullName>
    </submittedName>
</protein>
<organism evidence="2 3">
    <name type="scientific">Danaus plexippus plexippus</name>
    <dbReference type="NCBI Taxonomy" id="278856"/>
    <lineage>
        <taxon>Eukaryota</taxon>
        <taxon>Metazoa</taxon>
        <taxon>Ecdysozoa</taxon>
        <taxon>Arthropoda</taxon>
        <taxon>Hexapoda</taxon>
        <taxon>Insecta</taxon>
        <taxon>Pterygota</taxon>
        <taxon>Neoptera</taxon>
        <taxon>Endopterygota</taxon>
        <taxon>Lepidoptera</taxon>
        <taxon>Glossata</taxon>
        <taxon>Ditrysia</taxon>
        <taxon>Papilionoidea</taxon>
        <taxon>Nymphalidae</taxon>
        <taxon>Danainae</taxon>
        <taxon>Danaini</taxon>
        <taxon>Danaina</taxon>
        <taxon>Danaus</taxon>
        <taxon>Danaus</taxon>
    </lineage>
</organism>
<proteinExistence type="predicted"/>
<dbReference type="EMBL" id="AGBW02012312">
    <property type="protein sequence ID" value="OWR45239.1"/>
    <property type="molecule type" value="Genomic_DNA"/>
</dbReference>
<reference evidence="2 3" key="1">
    <citation type="journal article" date="2011" name="Cell">
        <title>The monarch butterfly genome yields insights into long-distance migration.</title>
        <authorList>
            <person name="Zhan S."/>
            <person name="Merlin C."/>
            <person name="Boore J.L."/>
            <person name="Reppert S.M."/>
        </authorList>
    </citation>
    <scope>NUCLEOTIDE SEQUENCE [LARGE SCALE GENOMIC DNA]</scope>
    <source>
        <strain evidence="2">F-2</strain>
    </source>
</reference>
<accession>A0A212EUS4</accession>
<evidence type="ECO:0000313" key="2">
    <source>
        <dbReference type="EMBL" id="OWR45239.1"/>
    </source>
</evidence>
<dbReference type="KEGG" id="dpl:KGM_204454"/>
<gene>
    <name evidence="2" type="ORF">KGM_204454</name>
</gene>
<keyword evidence="3" id="KW-1185">Reference proteome</keyword>
<feature type="region of interest" description="Disordered" evidence="1">
    <location>
        <begin position="85"/>
        <end position="106"/>
    </location>
</feature>
<name>A0A212EUS4_DANPL</name>
<dbReference type="InParanoid" id="A0A212EUS4"/>